<dbReference type="NCBIfam" id="TIGR01549">
    <property type="entry name" value="HAD-SF-IA-v1"/>
    <property type="match status" value="1"/>
</dbReference>
<dbReference type="SUPFAM" id="SSF56784">
    <property type="entry name" value="HAD-like"/>
    <property type="match status" value="1"/>
</dbReference>
<dbReference type="InterPro" id="IPR052550">
    <property type="entry name" value="Pyrimidine_5'-ntase_YjjG"/>
</dbReference>
<dbReference type="InterPro" id="IPR023198">
    <property type="entry name" value="PGP-like_dom2"/>
</dbReference>
<proteinExistence type="predicted"/>
<dbReference type="NCBIfam" id="TIGR01509">
    <property type="entry name" value="HAD-SF-IA-v3"/>
    <property type="match status" value="1"/>
</dbReference>
<dbReference type="Proteomes" id="UP001589691">
    <property type="component" value="Unassembled WGS sequence"/>
</dbReference>
<sequence>MYQFAIFDLDNTLLDFDQAEQVSLTTLLKRYHVPDLDHAVQVYRHYNDRVWREIEQGANRDQLLNRRFAITFHELGLAVDGVQAQRDYMTLLGQGTQTFPGVRQLLTNLKQAGVTLLIGTNGVRQTQLSRITGAHLRPYFEHIFISETVGHDKPDVRFFETIERAYPQMTPHNTVMIGDSLRSDITGGQRAHLSTIWYNPSATPHPAGAVEPTYTAVNFDQIQAFILGLPLM</sequence>
<dbReference type="InterPro" id="IPR006439">
    <property type="entry name" value="HAD-SF_hydro_IA"/>
</dbReference>
<dbReference type="Pfam" id="PF13419">
    <property type="entry name" value="HAD_2"/>
    <property type="match status" value="1"/>
</dbReference>
<reference evidence="1 2" key="1">
    <citation type="submission" date="2024-09" db="EMBL/GenBank/DDBJ databases">
        <authorList>
            <person name="Sun Q."/>
            <person name="Mori K."/>
        </authorList>
    </citation>
    <scope>NUCLEOTIDE SEQUENCE [LARGE SCALE GENOMIC DNA]</scope>
    <source>
        <strain evidence="1 2">TBRC 4576</strain>
    </source>
</reference>
<dbReference type="SFLD" id="SFLDG01129">
    <property type="entry name" value="C1.5:_HAD__Beta-PGM__Phosphata"/>
    <property type="match status" value="1"/>
</dbReference>
<dbReference type="Gene3D" id="3.40.50.1000">
    <property type="entry name" value="HAD superfamily/HAD-like"/>
    <property type="match status" value="1"/>
</dbReference>
<accession>A0ABV5WR47</accession>
<dbReference type="Gene3D" id="1.10.150.240">
    <property type="entry name" value="Putative phosphatase, domain 2"/>
    <property type="match status" value="1"/>
</dbReference>
<dbReference type="NCBIfam" id="TIGR02254">
    <property type="entry name" value="YjjG_YfnB"/>
    <property type="match status" value="1"/>
</dbReference>
<dbReference type="InterPro" id="IPR041492">
    <property type="entry name" value="HAD_2"/>
</dbReference>
<dbReference type="SFLD" id="SFLDS00003">
    <property type="entry name" value="Haloacid_Dehalogenase"/>
    <property type="match status" value="1"/>
</dbReference>
<keyword evidence="1" id="KW-0378">Hydrolase</keyword>
<dbReference type="InterPro" id="IPR036412">
    <property type="entry name" value="HAD-like_sf"/>
</dbReference>
<comment type="caution">
    <text evidence="1">The sequence shown here is derived from an EMBL/GenBank/DDBJ whole genome shotgun (WGS) entry which is preliminary data.</text>
</comment>
<name>A0ABV5WR47_9LACO</name>
<protein>
    <submittedName>
        <fullName evidence="1">YjjG family noncanonical pyrimidine nucleotidase</fullName>
        <ecNumber evidence="1">3.1.3.5</ecNumber>
    </submittedName>
</protein>
<dbReference type="GO" id="GO:0008253">
    <property type="term" value="F:5'-nucleotidase activity"/>
    <property type="evidence" value="ECO:0007669"/>
    <property type="project" value="UniProtKB-EC"/>
</dbReference>
<dbReference type="PANTHER" id="PTHR47478:SF1">
    <property type="entry name" value="PYRIMIDINE 5'-NUCLEOTIDASE YJJG"/>
    <property type="match status" value="1"/>
</dbReference>
<evidence type="ECO:0000313" key="1">
    <source>
        <dbReference type="EMBL" id="MFB9768606.1"/>
    </source>
</evidence>
<dbReference type="EMBL" id="JBHLZY010000005">
    <property type="protein sequence ID" value="MFB9768606.1"/>
    <property type="molecule type" value="Genomic_DNA"/>
</dbReference>
<dbReference type="PRINTS" id="PR00413">
    <property type="entry name" value="HADHALOGNASE"/>
</dbReference>
<dbReference type="PANTHER" id="PTHR47478">
    <property type="match status" value="1"/>
</dbReference>
<dbReference type="EC" id="3.1.3.5" evidence="1"/>
<dbReference type="RefSeq" id="WP_137643175.1">
    <property type="nucleotide sequence ID" value="NZ_BJEA01000014.1"/>
</dbReference>
<gene>
    <name evidence="1" type="ORF">ACFFLI_01815</name>
</gene>
<organism evidence="1 2">
    <name type="scientific">Lactiplantibacillus modestisalitolerans</name>
    <dbReference type="NCBI Taxonomy" id="1457219"/>
    <lineage>
        <taxon>Bacteria</taxon>
        <taxon>Bacillati</taxon>
        <taxon>Bacillota</taxon>
        <taxon>Bacilli</taxon>
        <taxon>Lactobacillales</taxon>
        <taxon>Lactobacillaceae</taxon>
        <taxon>Lactiplantibacillus</taxon>
    </lineage>
</organism>
<evidence type="ECO:0000313" key="2">
    <source>
        <dbReference type="Proteomes" id="UP001589691"/>
    </source>
</evidence>
<dbReference type="InterPro" id="IPR011951">
    <property type="entry name" value="HAD-SF_hydro_IA_YjjG/PynA"/>
</dbReference>
<keyword evidence="2" id="KW-1185">Reference proteome</keyword>
<dbReference type="InterPro" id="IPR023214">
    <property type="entry name" value="HAD_sf"/>
</dbReference>